<dbReference type="EMBL" id="SDIL01000196">
    <property type="protein sequence ID" value="RXK34764.1"/>
    <property type="molecule type" value="Genomic_DNA"/>
</dbReference>
<accession>A0A4Q1BAQ7</accession>
<comment type="caution">
    <text evidence="2">The sequence shown here is derived from an EMBL/GenBank/DDBJ whole genome shotgun (WGS) entry which is preliminary data.</text>
</comment>
<organism evidence="2 3">
    <name type="scientific">Tremella mesenterica</name>
    <name type="common">Jelly fungus</name>
    <dbReference type="NCBI Taxonomy" id="5217"/>
    <lineage>
        <taxon>Eukaryota</taxon>
        <taxon>Fungi</taxon>
        <taxon>Dikarya</taxon>
        <taxon>Basidiomycota</taxon>
        <taxon>Agaricomycotina</taxon>
        <taxon>Tremellomycetes</taxon>
        <taxon>Tremellales</taxon>
        <taxon>Tremellaceae</taxon>
        <taxon>Tremella</taxon>
    </lineage>
</organism>
<evidence type="ECO:0000313" key="3">
    <source>
        <dbReference type="Proteomes" id="UP000289152"/>
    </source>
</evidence>
<reference evidence="2 3" key="1">
    <citation type="submission" date="2016-06" db="EMBL/GenBank/DDBJ databases">
        <title>Evolution of pathogenesis and genome organization in the Tremellales.</title>
        <authorList>
            <person name="Cuomo C."/>
            <person name="Litvintseva A."/>
            <person name="Heitman J."/>
            <person name="Chen Y."/>
            <person name="Sun S."/>
            <person name="Springer D."/>
            <person name="Dromer F."/>
            <person name="Young S."/>
            <person name="Zeng Q."/>
            <person name="Chapman S."/>
            <person name="Gujja S."/>
            <person name="Saif S."/>
            <person name="Birren B."/>
        </authorList>
    </citation>
    <scope>NUCLEOTIDE SEQUENCE [LARGE SCALE GENOMIC DNA]</scope>
    <source>
        <strain evidence="2 3">ATCC 28783</strain>
    </source>
</reference>
<dbReference type="VEuPathDB" id="FungiDB:TREMEDRAFT_66073"/>
<proteinExistence type="predicted"/>
<dbReference type="AlphaFoldDB" id="A0A4Q1BAQ7"/>
<feature type="region of interest" description="Disordered" evidence="1">
    <location>
        <begin position="165"/>
        <end position="217"/>
    </location>
</feature>
<dbReference type="InParanoid" id="A0A4Q1BAQ7"/>
<evidence type="ECO:0000313" key="2">
    <source>
        <dbReference type="EMBL" id="RXK34764.1"/>
    </source>
</evidence>
<dbReference type="Proteomes" id="UP000289152">
    <property type="component" value="Unassembled WGS sequence"/>
</dbReference>
<feature type="compositionally biased region" description="Low complexity" evidence="1">
    <location>
        <begin position="170"/>
        <end position="180"/>
    </location>
</feature>
<keyword evidence="3" id="KW-1185">Reference proteome</keyword>
<evidence type="ECO:0000256" key="1">
    <source>
        <dbReference type="SAM" id="MobiDB-lite"/>
    </source>
</evidence>
<name>A0A4Q1BAQ7_TREME</name>
<sequence length="217" mass="24018">MSQINVHPALILIRNGDTVTSYPAVWDGSRLLYPLHDDDTAAAHDTAVALKMETDTKLQDSSIGYIGERLHDPIMGASTYLSQFCGESDAYKDAQSFGFHDQQQYENWKNNSFSYDAIASNVDQGWGRHGSNDWQSQLASQSSNVPLTAPSYNYDVDLPNRFLHRKSRRTATGDTTYTETAPDGEIPPGYEEEEDQEWTAGKVVDGSVTGPAPNYQG</sequence>
<protein>
    <submittedName>
        <fullName evidence="2">Uncharacterized protein</fullName>
    </submittedName>
</protein>
<gene>
    <name evidence="2" type="ORF">M231_07985</name>
</gene>